<dbReference type="Proteomes" id="UP000790787">
    <property type="component" value="Chromosome 15"/>
</dbReference>
<accession>A0AC58SRW9</accession>
<protein>
    <submittedName>
        <fullName evidence="2">Uncharacterized protein LOC142169719</fullName>
    </submittedName>
</protein>
<evidence type="ECO:0000313" key="2">
    <source>
        <dbReference type="RefSeq" id="XP_075087722.1"/>
    </source>
</evidence>
<dbReference type="RefSeq" id="XP_075087722.1">
    <property type="nucleotide sequence ID" value="XM_075231621.1"/>
</dbReference>
<keyword evidence="1" id="KW-1185">Reference proteome</keyword>
<sequence length="279" mass="32310">MKREKLDKQFSKFLDILKQLYINIPFTYALMQMPSYAKFLKEILSSKKKLEEVSVVKLTEKYSAIHQNKLPQKLGDSGSFKIPCTVGGAHFEKALCDSGFSINLMPFSIFRKLELGEMKDAGVSLQLADQSTKRPKGIIENILVRFDKFVFPVEFIVLEMDENTEVPLILGRPFLATGRTIIDVYQGQLILRVDEERVIFDMQKMMKFAEDESSSSFFQIDLLYDLVDEYKDNQLITDSLERCLARSGTINDDNPIIREEAEILKKSQKMRKSHKREFY</sequence>
<proteinExistence type="predicted"/>
<name>A0AC58SRW9_TOBAC</name>
<reference evidence="2" key="2">
    <citation type="submission" date="2025-08" db="UniProtKB">
        <authorList>
            <consortium name="RefSeq"/>
        </authorList>
    </citation>
    <scope>IDENTIFICATION</scope>
    <source>
        <tissue evidence="2">Leaf</tissue>
    </source>
</reference>
<gene>
    <name evidence="2" type="primary">LOC142169719</name>
</gene>
<organism evidence="1 2">
    <name type="scientific">Nicotiana tabacum</name>
    <name type="common">Common tobacco</name>
    <dbReference type="NCBI Taxonomy" id="4097"/>
    <lineage>
        <taxon>Eukaryota</taxon>
        <taxon>Viridiplantae</taxon>
        <taxon>Streptophyta</taxon>
        <taxon>Embryophyta</taxon>
        <taxon>Tracheophyta</taxon>
        <taxon>Spermatophyta</taxon>
        <taxon>Magnoliopsida</taxon>
        <taxon>eudicotyledons</taxon>
        <taxon>Gunneridae</taxon>
        <taxon>Pentapetalae</taxon>
        <taxon>asterids</taxon>
        <taxon>lamiids</taxon>
        <taxon>Solanales</taxon>
        <taxon>Solanaceae</taxon>
        <taxon>Nicotianoideae</taxon>
        <taxon>Nicotianeae</taxon>
        <taxon>Nicotiana</taxon>
    </lineage>
</organism>
<evidence type="ECO:0000313" key="1">
    <source>
        <dbReference type="Proteomes" id="UP000790787"/>
    </source>
</evidence>
<reference evidence="1" key="1">
    <citation type="journal article" date="2014" name="Nat. Commun.">
        <title>The tobacco genome sequence and its comparison with those of tomato and potato.</title>
        <authorList>
            <person name="Sierro N."/>
            <person name="Battey J.N."/>
            <person name="Ouadi S."/>
            <person name="Bakaher N."/>
            <person name="Bovet L."/>
            <person name="Willig A."/>
            <person name="Goepfert S."/>
            <person name="Peitsch M.C."/>
            <person name="Ivanov N.V."/>
        </authorList>
    </citation>
    <scope>NUCLEOTIDE SEQUENCE [LARGE SCALE GENOMIC DNA]</scope>
</reference>